<comment type="caution">
    <text evidence="3">The sequence shown here is derived from an EMBL/GenBank/DDBJ whole genome shotgun (WGS) entry which is preliminary data.</text>
</comment>
<dbReference type="InterPro" id="IPR036282">
    <property type="entry name" value="Glutathione-S-Trfase_C_sf"/>
</dbReference>
<proteinExistence type="predicted"/>
<gene>
    <name evidence="3" type="ORF">SAMN06265373_101113</name>
</gene>
<feature type="domain" description="GST N-terminal" evidence="1">
    <location>
        <begin position="1"/>
        <end position="75"/>
    </location>
</feature>
<dbReference type="PROSITE" id="PS50404">
    <property type="entry name" value="GST_NTER"/>
    <property type="match status" value="1"/>
</dbReference>
<dbReference type="RefSeq" id="WP_283423998.1">
    <property type="nucleotide sequence ID" value="NZ_FXTY01000001.1"/>
</dbReference>
<keyword evidence="4" id="KW-1185">Reference proteome</keyword>
<dbReference type="InterPro" id="IPR010987">
    <property type="entry name" value="Glutathione-S-Trfase_C-like"/>
</dbReference>
<dbReference type="SUPFAM" id="SSF47616">
    <property type="entry name" value="GST C-terminal domain-like"/>
    <property type="match status" value="1"/>
</dbReference>
<evidence type="ECO:0000313" key="4">
    <source>
        <dbReference type="Proteomes" id="UP001157961"/>
    </source>
</evidence>
<dbReference type="CDD" id="cd03046">
    <property type="entry name" value="GST_N_GTT1_like"/>
    <property type="match status" value="1"/>
</dbReference>
<organism evidence="3 4">
    <name type="scientific">Shimia sagamensis</name>
    <dbReference type="NCBI Taxonomy" id="1566352"/>
    <lineage>
        <taxon>Bacteria</taxon>
        <taxon>Pseudomonadati</taxon>
        <taxon>Pseudomonadota</taxon>
        <taxon>Alphaproteobacteria</taxon>
        <taxon>Rhodobacterales</taxon>
        <taxon>Roseobacteraceae</taxon>
    </lineage>
</organism>
<dbReference type="SUPFAM" id="SSF52833">
    <property type="entry name" value="Thioredoxin-like"/>
    <property type="match status" value="1"/>
</dbReference>
<accession>A0ABY1N613</accession>
<sequence>MYEVIGSPTSRAFRVVWMLEELGLPYTLSPEKPHSEVVSALNPSGKIPILKDGDAAIIDSTAILTYLADKHGALTFPAGTIERAHQDSFTQQILDEVEAGLWTASRHNFILPEDRKVPAVKETLMWEYSRGLKNVLRRRQGTYLMGEEMTVPDIILTHCATWAKFEGFPTDNEELLGYIKVTRGRDAFQKLLPKKK</sequence>
<reference evidence="3 4" key="1">
    <citation type="submission" date="2017-05" db="EMBL/GenBank/DDBJ databases">
        <authorList>
            <person name="Varghese N."/>
            <person name="Submissions S."/>
        </authorList>
    </citation>
    <scope>NUCLEOTIDE SEQUENCE [LARGE SCALE GENOMIC DNA]</scope>
    <source>
        <strain evidence="3 4">DSM 29734</strain>
    </source>
</reference>
<evidence type="ECO:0000259" key="1">
    <source>
        <dbReference type="PROSITE" id="PS50404"/>
    </source>
</evidence>
<feature type="domain" description="GST C-terminal" evidence="2">
    <location>
        <begin position="79"/>
        <end position="196"/>
    </location>
</feature>
<dbReference type="InterPro" id="IPR040079">
    <property type="entry name" value="Glutathione_S-Trfase"/>
</dbReference>
<dbReference type="InterPro" id="IPR004045">
    <property type="entry name" value="Glutathione_S-Trfase_N"/>
</dbReference>
<protein>
    <submittedName>
        <fullName evidence="3">Glutathione S-transferase</fullName>
    </submittedName>
</protein>
<evidence type="ECO:0000313" key="3">
    <source>
        <dbReference type="EMBL" id="SMP01189.1"/>
    </source>
</evidence>
<dbReference type="PANTHER" id="PTHR44051">
    <property type="entry name" value="GLUTATHIONE S-TRANSFERASE-RELATED"/>
    <property type="match status" value="1"/>
</dbReference>
<dbReference type="InterPro" id="IPR036249">
    <property type="entry name" value="Thioredoxin-like_sf"/>
</dbReference>
<dbReference type="Pfam" id="PF13417">
    <property type="entry name" value="GST_N_3"/>
    <property type="match status" value="1"/>
</dbReference>
<dbReference type="SFLD" id="SFLDS00019">
    <property type="entry name" value="Glutathione_Transferase_(cytos"/>
    <property type="match status" value="1"/>
</dbReference>
<dbReference type="EMBL" id="FXTY01000001">
    <property type="protein sequence ID" value="SMP01189.1"/>
    <property type="molecule type" value="Genomic_DNA"/>
</dbReference>
<dbReference type="Proteomes" id="UP001157961">
    <property type="component" value="Unassembled WGS sequence"/>
</dbReference>
<dbReference type="PROSITE" id="PS50405">
    <property type="entry name" value="GST_CTER"/>
    <property type="match status" value="1"/>
</dbReference>
<evidence type="ECO:0000259" key="2">
    <source>
        <dbReference type="PROSITE" id="PS50405"/>
    </source>
</evidence>
<dbReference type="Gene3D" id="3.40.30.10">
    <property type="entry name" value="Glutaredoxin"/>
    <property type="match status" value="1"/>
</dbReference>
<name>A0ABY1N613_9RHOB</name>
<dbReference type="PANTHER" id="PTHR44051:SF8">
    <property type="entry name" value="GLUTATHIONE S-TRANSFERASE GSTA"/>
    <property type="match status" value="1"/>
</dbReference>
<dbReference type="Gene3D" id="1.20.1050.10">
    <property type="match status" value="1"/>
</dbReference>